<name>A0A164HER4_BACCE</name>
<protein>
    <submittedName>
        <fullName evidence="1">Sporulation kinase</fullName>
    </submittedName>
</protein>
<proteinExistence type="predicted"/>
<dbReference type="EMBL" id="LJKA01000012">
    <property type="protein sequence ID" value="KZD39860.1"/>
    <property type="molecule type" value="Genomic_DNA"/>
</dbReference>
<gene>
    <name evidence="1" type="ORF">B4082_0952</name>
</gene>
<dbReference type="Proteomes" id="UP000076501">
    <property type="component" value="Unassembled WGS sequence"/>
</dbReference>
<reference evidence="1 2" key="1">
    <citation type="submission" date="2015-09" db="EMBL/GenBank/DDBJ databases">
        <title>Bacillus cereus food isolates.</title>
        <authorList>
            <person name="Boekhorst J."/>
        </authorList>
    </citation>
    <scope>NUCLEOTIDE SEQUENCE [LARGE SCALE GENOMIC DNA]</scope>
    <source>
        <strain evidence="1 2">B4082</strain>
    </source>
</reference>
<dbReference type="PATRIC" id="fig|1396.539.peg.5542"/>
<accession>A0A164HER4</accession>
<keyword evidence="1" id="KW-0418">Kinase</keyword>
<dbReference type="AlphaFoldDB" id="A0A164HER4"/>
<dbReference type="GO" id="GO:0016301">
    <property type="term" value="F:kinase activity"/>
    <property type="evidence" value="ECO:0007669"/>
    <property type="project" value="UniProtKB-KW"/>
</dbReference>
<evidence type="ECO:0000313" key="1">
    <source>
        <dbReference type="EMBL" id="KZD39860.1"/>
    </source>
</evidence>
<evidence type="ECO:0000313" key="2">
    <source>
        <dbReference type="Proteomes" id="UP000076501"/>
    </source>
</evidence>
<organism evidence="1 2">
    <name type="scientific">Bacillus cereus</name>
    <dbReference type="NCBI Taxonomy" id="1396"/>
    <lineage>
        <taxon>Bacteria</taxon>
        <taxon>Bacillati</taxon>
        <taxon>Bacillota</taxon>
        <taxon>Bacilli</taxon>
        <taxon>Bacillales</taxon>
        <taxon>Bacillaceae</taxon>
        <taxon>Bacillus</taxon>
        <taxon>Bacillus cereus group</taxon>
    </lineage>
</organism>
<sequence>MNKFKSFIYEEKEALKVFERINGFVSELMLLGKPKPTNYEWCNIRKSFYMLYS</sequence>
<comment type="caution">
    <text evidence="1">The sequence shown here is derived from an EMBL/GenBank/DDBJ whole genome shotgun (WGS) entry which is preliminary data.</text>
</comment>
<keyword evidence="1" id="KW-0808">Transferase</keyword>